<dbReference type="PROSITE" id="PS01033">
    <property type="entry name" value="GLOBIN"/>
    <property type="match status" value="1"/>
</dbReference>
<evidence type="ECO:0000256" key="10">
    <source>
        <dbReference type="RuleBase" id="RU000356"/>
    </source>
</evidence>
<dbReference type="InterPro" id="IPR044399">
    <property type="entry name" value="Mb-like_M"/>
</dbReference>
<dbReference type="InterPro" id="IPR009050">
    <property type="entry name" value="Globin-like_sf"/>
</dbReference>
<dbReference type="GO" id="GO:0019825">
    <property type="term" value="F:oxygen binding"/>
    <property type="evidence" value="ECO:0007669"/>
    <property type="project" value="UniProtKB-UniRule"/>
</dbReference>
<dbReference type="SUPFAM" id="SSF46458">
    <property type="entry name" value="Globin-like"/>
    <property type="match status" value="1"/>
</dbReference>
<evidence type="ECO:0000256" key="7">
    <source>
        <dbReference type="PIRNR" id="PIRNR036517"/>
    </source>
</evidence>
<keyword evidence="6 9" id="KW-1015">Disulfide bond</keyword>
<organism evidence="12">
    <name type="scientific">Haemadipsa zeylanica</name>
    <dbReference type="NCBI Taxonomy" id="73399"/>
    <lineage>
        <taxon>Eukaryota</taxon>
        <taxon>Metazoa</taxon>
        <taxon>Spiralia</taxon>
        <taxon>Lophotrochozoa</taxon>
        <taxon>Annelida</taxon>
        <taxon>Clitellata</taxon>
        <taxon>Hirudinea</taxon>
        <taxon>Hirudinida</taxon>
        <taxon>Hirudiniformes</taxon>
        <taxon>Haemadipsidae</taxon>
        <taxon>Haemadipsa</taxon>
    </lineage>
</organism>
<evidence type="ECO:0000256" key="1">
    <source>
        <dbReference type="ARBA" id="ARBA00022448"/>
    </source>
</evidence>
<protein>
    <recommendedName>
        <fullName evidence="7">Extracellular globin</fullName>
    </recommendedName>
</protein>
<keyword evidence="4 7" id="KW-0479">Metal-binding</keyword>
<dbReference type="GO" id="GO:0005344">
    <property type="term" value="F:oxygen carrier activity"/>
    <property type="evidence" value="ECO:0007669"/>
    <property type="project" value="UniProtKB-UniRule"/>
</dbReference>
<proteinExistence type="evidence at transcript level"/>
<dbReference type="EMBL" id="AB119124">
    <property type="protein sequence ID" value="BAC84991.1"/>
    <property type="molecule type" value="mRNA"/>
</dbReference>
<dbReference type="InterPro" id="IPR000971">
    <property type="entry name" value="Globin"/>
</dbReference>
<dbReference type="CDD" id="cd01040">
    <property type="entry name" value="Mb-like"/>
    <property type="match status" value="1"/>
</dbReference>
<reference evidence="12" key="2">
    <citation type="journal article" date="2004" name="Micron">
        <title>Leech hemoglobin: primary structures of four kinds of globins from Haemadipsa zeylanica var. japonica.</title>
        <authorList>
            <person name="Shishikura F."/>
        </authorList>
    </citation>
    <scope>NUCLEOTIDE SEQUENCE</scope>
</reference>
<keyword evidence="2 7" id="KW-0349">Heme</keyword>
<feature type="disulfide bond" evidence="9">
    <location>
        <begin position="6"/>
        <end position="135"/>
    </location>
</feature>
<dbReference type="GO" id="GO:0005576">
    <property type="term" value="C:extracellular region"/>
    <property type="evidence" value="ECO:0007669"/>
    <property type="project" value="UniProtKB-UniRule"/>
</dbReference>
<dbReference type="InterPro" id="IPR014610">
    <property type="entry name" value="Haemoglobin_extracell"/>
</dbReference>
<dbReference type="InterPro" id="IPR012292">
    <property type="entry name" value="Globin/Proto"/>
</dbReference>
<evidence type="ECO:0000256" key="8">
    <source>
        <dbReference type="PIRSR" id="PIRSR036517-1"/>
    </source>
</evidence>
<evidence type="ECO:0000256" key="4">
    <source>
        <dbReference type="ARBA" id="ARBA00022723"/>
    </source>
</evidence>
<evidence type="ECO:0000256" key="6">
    <source>
        <dbReference type="ARBA" id="ARBA00023157"/>
    </source>
</evidence>
<evidence type="ECO:0000259" key="11">
    <source>
        <dbReference type="PROSITE" id="PS01033"/>
    </source>
</evidence>
<dbReference type="GO" id="GO:0005506">
    <property type="term" value="F:iron ion binding"/>
    <property type="evidence" value="ECO:0007669"/>
    <property type="project" value="UniProtKB-UniRule"/>
</dbReference>
<feature type="domain" description="Globin" evidence="11">
    <location>
        <begin position="5"/>
        <end position="145"/>
    </location>
</feature>
<evidence type="ECO:0000256" key="9">
    <source>
        <dbReference type="PIRSR" id="PIRSR036517-2"/>
    </source>
</evidence>
<accession>Q75ZP5</accession>
<keyword evidence="1 7" id="KW-0813">Transport</keyword>
<sequence>MATHVCPELSAIKVQTQWREAYADSSDRVALAQAVYRTLFKMAPESANLFHRVNSEEPDSAEFIAFSLRVLNGLDVVITLLDQEKALFAQIEHLHSQHIERHIPPKYASAFVEALHHVLPSVIGHCYDEHAWSQCLNSIAKKILS</sequence>
<comment type="similarity">
    <text evidence="7 10">Belongs to the globin family.</text>
</comment>
<dbReference type="GO" id="GO:0020037">
    <property type="term" value="F:heme binding"/>
    <property type="evidence" value="ECO:0007669"/>
    <property type="project" value="UniProtKB-UniRule"/>
</dbReference>
<dbReference type="AlphaFoldDB" id="Q75ZP5"/>
<keyword evidence="5 7" id="KW-0408">Iron</keyword>
<feature type="binding site" description="proximal binding residue" evidence="8">
    <location>
        <position position="98"/>
    </location>
    <ligand>
        <name>heme b</name>
        <dbReference type="ChEBI" id="CHEBI:60344"/>
    </ligand>
    <ligandPart>
        <name>Fe</name>
        <dbReference type="ChEBI" id="CHEBI:18248"/>
    </ligandPart>
</feature>
<dbReference type="GO" id="GO:0005833">
    <property type="term" value="C:hemoglobin complex"/>
    <property type="evidence" value="ECO:0007669"/>
    <property type="project" value="UniProtKB-UniRule"/>
</dbReference>
<keyword evidence="3 7" id="KW-0561">Oxygen transport</keyword>
<evidence type="ECO:0000313" key="12">
    <source>
        <dbReference type="EMBL" id="BAC84991.1"/>
    </source>
</evidence>
<evidence type="ECO:0000256" key="5">
    <source>
        <dbReference type="ARBA" id="ARBA00023004"/>
    </source>
</evidence>
<dbReference type="PIRSF" id="PIRSF036517">
    <property type="entry name" value="Ext_hemo"/>
    <property type="match status" value="1"/>
</dbReference>
<evidence type="ECO:0000256" key="3">
    <source>
        <dbReference type="ARBA" id="ARBA00022621"/>
    </source>
</evidence>
<dbReference type="Gene3D" id="1.10.490.10">
    <property type="entry name" value="Globins"/>
    <property type="match status" value="1"/>
</dbReference>
<evidence type="ECO:0000256" key="2">
    <source>
        <dbReference type="ARBA" id="ARBA00022617"/>
    </source>
</evidence>
<reference evidence="12" key="1">
    <citation type="journal article" date="2004" name="Comp. Biochem. Physiol. B, Biochem. Mol. Biol.">
        <title>The complete amino acid sequences of four globins from the land leech Haemadipsa zeylanica var. japonica.</title>
        <authorList>
            <person name="Shishikura F."/>
        </authorList>
    </citation>
    <scope>NUCLEOTIDE SEQUENCE</scope>
</reference>
<name>Q75ZP5_9ANNE</name>
<dbReference type="Pfam" id="PF00042">
    <property type="entry name" value="Globin"/>
    <property type="match status" value="1"/>
</dbReference>